<dbReference type="Gene3D" id="1.20.120.10">
    <property type="entry name" value="Cytochrome c/b562"/>
    <property type="match status" value="1"/>
</dbReference>
<dbReference type="GO" id="GO:0020037">
    <property type="term" value="F:heme binding"/>
    <property type="evidence" value="ECO:0007669"/>
    <property type="project" value="InterPro"/>
</dbReference>
<dbReference type="InterPro" id="IPR029021">
    <property type="entry name" value="Prot-tyrosine_phosphatase-like"/>
</dbReference>
<feature type="region of interest" description="Disordered" evidence="1">
    <location>
        <begin position="324"/>
        <end position="354"/>
    </location>
</feature>
<proteinExistence type="predicted"/>
<dbReference type="AlphaFoldDB" id="A0A5C5VB07"/>
<dbReference type="InterPro" id="IPR010980">
    <property type="entry name" value="Cyt_c/b562"/>
</dbReference>
<accession>A0A5C5VB07</accession>
<dbReference type="PROSITE" id="PS00383">
    <property type="entry name" value="TYR_PHOSPHATASE_1"/>
    <property type="match status" value="1"/>
</dbReference>
<comment type="caution">
    <text evidence="2">The sequence shown here is derived from an EMBL/GenBank/DDBJ whole genome shotgun (WGS) entry which is preliminary data.</text>
</comment>
<evidence type="ECO:0000313" key="2">
    <source>
        <dbReference type="EMBL" id="TWT35806.1"/>
    </source>
</evidence>
<dbReference type="Gene3D" id="3.90.190.10">
    <property type="entry name" value="Protein tyrosine phosphatase superfamily"/>
    <property type="match status" value="1"/>
</dbReference>
<dbReference type="InterPro" id="IPR016130">
    <property type="entry name" value="Tyr_Pase_AS"/>
</dbReference>
<dbReference type="EMBL" id="SIHJ01000001">
    <property type="protein sequence ID" value="TWT35806.1"/>
    <property type="molecule type" value="Genomic_DNA"/>
</dbReference>
<protein>
    <recommendedName>
        <fullName evidence="4">Cytochrome C</fullName>
    </recommendedName>
</protein>
<organism evidence="2 3">
    <name type="scientific">Posidoniimonas corsicana</name>
    <dbReference type="NCBI Taxonomy" id="1938618"/>
    <lineage>
        <taxon>Bacteria</taxon>
        <taxon>Pseudomonadati</taxon>
        <taxon>Planctomycetota</taxon>
        <taxon>Planctomycetia</taxon>
        <taxon>Pirellulales</taxon>
        <taxon>Lacipirellulaceae</taxon>
        <taxon>Posidoniimonas</taxon>
    </lineage>
</organism>
<evidence type="ECO:0008006" key="4">
    <source>
        <dbReference type="Google" id="ProtNLM"/>
    </source>
</evidence>
<dbReference type="GO" id="GO:0005506">
    <property type="term" value="F:iron ion binding"/>
    <property type="evidence" value="ECO:0007669"/>
    <property type="project" value="InterPro"/>
</dbReference>
<evidence type="ECO:0000313" key="3">
    <source>
        <dbReference type="Proteomes" id="UP000316714"/>
    </source>
</evidence>
<evidence type="ECO:0000256" key="1">
    <source>
        <dbReference type="SAM" id="MobiDB-lite"/>
    </source>
</evidence>
<keyword evidence="3" id="KW-1185">Reference proteome</keyword>
<dbReference type="GO" id="GO:0022900">
    <property type="term" value="P:electron transport chain"/>
    <property type="evidence" value="ECO:0007669"/>
    <property type="project" value="InterPro"/>
</dbReference>
<reference evidence="2 3" key="1">
    <citation type="submission" date="2019-02" db="EMBL/GenBank/DDBJ databases">
        <title>Deep-cultivation of Planctomycetes and their phenomic and genomic characterization uncovers novel biology.</title>
        <authorList>
            <person name="Wiegand S."/>
            <person name="Jogler M."/>
            <person name="Boedeker C."/>
            <person name="Pinto D."/>
            <person name="Vollmers J."/>
            <person name="Rivas-Marin E."/>
            <person name="Kohn T."/>
            <person name="Peeters S.H."/>
            <person name="Heuer A."/>
            <person name="Rast P."/>
            <person name="Oberbeckmann S."/>
            <person name="Bunk B."/>
            <person name="Jeske O."/>
            <person name="Meyerdierks A."/>
            <person name="Storesund J.E."/>
            <person name="Kallscheuer N."/>
            <person name="Luecker S."/>
            <person name="Lage O.M."/>
            <person name="Pohl T."/>
            <person name="Merkel B.J."/>
            <person name="Hornburger P."/>
            <person name="Mueller R.-W."/>
            <person name="Bruemmer F."/>
            <person name="Labrenz M."/>
            <person name="Spormann A.M."/>
            <person name="Op Den Camp H."/>
            <person name="Overmann J."/>
            <person name="Amann R."/>
            <person name="Jetten M.S.M."/>
            <person name="Mascher T."/>
            <person name="Medema M.H."/>
            <person name="Devos D.P."/>
            <person name="Kaster A.-K."/>
            <person name="Ovreas L."/>
            <person name="Rohde M."/>
            <person name="Galperin M.Y."/>
            <person name="Jogler C."/>
        </authorList>
    </citation>
    <scope>NUCLEOTIDE SEQUENCE [LARGE SCALE GENOMIC DNA]</scope>
    <source>
        <strain evidence="2 3">KOR34</strain>
    </source>
</reference>
<dbReference type="SUPFAM" id="SSF47175">
    <property type="entry name" value="Cytochromes"/>
    <property type="match status" value="1"/>
</dbReference>
<dbReference type="SUPFAM" id="SSF52799">
    <property type="entry name" value="(Phosphotyrosine protein) phosphatases II"/>
    <property type="match status" value="1"/>
</dbReference>
<sequence>MGSRGERQIIAGNLVLPINCSPLRRCVGLLAWFVLGLVVAHPAAAADSDWAPRPVDRAGLPNAYWITDKVISGASPLGDEGFESLERLGVKTVISVDGAKPDLATARAHGLRYVHLPHGYDGVPAVRSKELAKAVRDLPGPIYIHCHHGKHRSPAAATVACVGAGTLPAEHALVVLKTAGTSASYRGLYASAERAETLTNAVLDAVAAKFPETVEPPKMVKAMTDLEHSLEHLRAIEQAGWATPANHPDLAPDHEALLLREHYTEMKRLEETRRQPAGFQQLLQQGEDAAMQLERALFDARTAERREAAARAFAAVQKNCKQCHTEHRDRPMEQSAGTLEPVAPGTLDPAAAGH</sequence>
<name>A0A5C5VB07_9BACT</name>
<gene>
    <name evidence="2" type="ORF">KOR34_07000</name>
</gene>
<dbReference type="GO" id="GO:0009055">
    <property type="term" value="F:electron transfer activity"/>
    <property type="evidence" value="ECO:0007669"/>
    <property type="project" value="InterPro"/>
</dbReference>
<dbReference type="Proteomes" id="UP000316714">
    <property type="component" value="Unassembled WGS sequence"/>
</dbReference>